<keyword evidence="3" id="KW-0328">Glycosyltransferase</keyword>
<evidence type="ECO:0000256" key="6">
    <source>
        <dbReference type="ARBA" id="ARBA00022989"/>
    </source>
</evidence>
<feature type="transmembrane region" description="Helical" evidence="8">
    <location>
        <begin position="322"/>
        <end position="345"/>
    </location>
</feature>
<feature type="transmembrane region" description="Helical" evidence="8">
    <location>
        <begin position="352"/>
        <end position="373"/>
    </location>
</feature>
<evidence type="ECO:0000256" key="2">
    <source>
        <dbReference type="ARBA" id="ARBA00022475"/>
    </source>
</evidence>
<dbReference type="PANTHER" id="PTHR33908">
    <property type="entry name" value="MANNOSYLTRANSFERASE YKCB-RELATED"/>
    <property type="match status" value="1"/>
</dbReference>
<protein>
    <submittedName>
        <fullName evidence="9">Putative Glycosyl transferase, family 39</fullName>
    </submittedName>
</protein>
<evidence type="ECO:0000313" key="9">
    <source>
        <dbReference type="EMBL" id="CBI08956.1"/>
    </source>
</evidence>
<keyword evidence="7 8" id="KW-0472">Membrane</keyword>
<keyword evidence="5 8" id="KW-0812">Transmembrane</keyword>
<organism evidence="9">
    <name type="scientific">mine drainage metagenome</name>
    <dbReference type="NCBI Taxonomy" id="410659"/>
    <lineage>
        <taxon>unclassified sequences</taxon>
        <taxon>metagenomes</taxon>
        <taxon>ecological metagenomes</taxon>
    </lineage>
</organism>
<feature type="transmembrane region" description="Helical" evidence="8">
    <location>
        <begin position="200"/>
        <end position="217"/>
    </location>
</feature>
<feature type="transmembrane region" description="Helical" evidence="8">
    <location>
        <begin position="64"/>
        <end position="83"/>
    </location>
</feature>
<evidence type="ECO:0000256" key="5">
    <source>
        <dbReference type="ARBA" id="ARBA00022692"/>
    </source>
</evidence>
<sequence>MAALYCFLTGFESLRPARFYLCWALLALAMLAKGLIAPVFFLAAVIPMMMVSGQWRRWRNTKPFSGLLLFLLISAPWHILAGLRNPDQGHPVGNIPTPGNVHGFWYFYFLNEHVFRFLGTRYPHDYNRMPQIWYWLAHLVWLFPWSLFLPAALMVAWKTRHSWLQHLRRDAGQTVDFYLDNAAREDAAAYVLGLKFRSRSAWLLGFFAVFTLLFFAISTNQEYYTWPAWIPILMLTSAMLAELEQSCENNRDPLHGRPWILAAHWVFTILGLLVAAALGWGLWSSRSMPYVADVGNLLAHRAVGDYTLSTSHLFDLTAASFAALRLPAVIAAITLLVGPVAGLLLRLRRRNLSATLSVALTAAVFLIAAHIAFARFEPMLSSRQMADTLLQSASPADVFIIYGDQSDASSVVFYTHRFFGRPALLVHGTASSMLWGSCYPDAPKIFLTDNQLVSVWGAGHRHWLFAQDTNRSSVEQLLAGRLFPVQSIADKTLWTDRPL</sequence>
<evidence type="ECO:0000256" key="7">
    <source>
        <dbReference type="ARBA" id="ARBA00023136"/>
    </source>
</evidence>
<feature type="transmembrane region" description="Helical" evidence="8">
    <location>
        <begin position="132"/>
        <end position="157"/>
    </location>
</feature>
<comment type="caution">
    <text evidence="9">The sequence shown here is derived from an EMBL/GenBank/DDBJ whole genome shotgun (WGS) entry which is preliminary data.</text>
</comment>
<evidence type="ECO:0000256" key="8">
    <source>
        <dbReference type="SAM" id="Phobius"/>
    </source>
</evidence>
<evidence type="ECO:0000256" key="4">
    <source>
        <dbReference type="ARBA" id="ARBA00022679"/>
    </source>
</evidence>
<dbReference type="AlphaFoldDB" id="E6QNY5"/>
<evidence type="ECO:0000256" key="3">
    <source>
        <dbReference type="ARBA" id="ARBA00022676"/>
    </source>
</evidence>
<dbReference type="PANTHER" id="PTHR33908:SF3">
    <property type="entry name" value="UNDECAPRENYL PHOSPHATE-ALPHA-4-AMINO-4-DEOXY-L-ARABINOSE ARABINOSYL TRANSFERASE"/>
    <property type="match status" value="1"/>
</dbReference>
<name>E6QNY5_9ZZZZ</name>
<dbReference type="EMBL" id="CABQ01000296">
    <property type="protein sequence ID" value="CBI08956.1"/>
    <property type="molecule type" value="Genomic_DNA"/>
</dbReference>
<keyword evidence="4 9" id="KW-0808">Transferase</keyword>
<keyword evidence="2" id="KW-1003">Cell membrane</keyword>
<feature type="transmembrane region" description="Helical" evidence="8">
    <location>
        <begin position="20"/>
        <end position="43"/>
    </location>
</feature>
<evidence type="ECO:0000256" key="1">
    <source>
        <dbReference type="ARBA" id="ARBA00004651"/>
    </source>
</evidence>
<keyword evidence="6 8" id="KW-1133">Transmembrane helix</keyword>
<comment type="subcellular location">
    <subcellularLocation>
        <location evidence="1">Cell membrane</location>
        <topology evidence="1">Multi-pass membrane protein</topology>
    </subcellularLocation>
</comment>
<dbReference type="GO" id="GO:0008610">
    <property type="term" value="P:lipid biosynthetic process"/>
    <property type="evidence" value="ECO:0007669"/>
    <property type="project" value="UniProtKB-ARBA"/>
</dbReference>
<dbReference type="GO" id="GO:0016763">
    <property type="term" value="F:pentosyltransferase activity"/>
    <property type="evidence" value="ECO:0007669"/>
    <property type="project" value="TreeGrafter"/>
</dbReference>
<dbReference type="InterPro" id="IPR050297">
    <property type="entry name" value="LipidA_mod_glycosyltrf_83"/>
</dbReference>
<proteinExistence type="predicted"/>
<reference evidence="9" key="1">
    <citation type="submission" date="2009-10" db="EMBL/GenBank/DDBJ databases">
        <title>Diversity of trophic interactions inside an arsenic-rich microbial ecosystem.</title>
        <authorList>
            <person name="Bertin P.N."/>
            <person name="Heinrich-Salmeron A."/>
            <person name="Pelletier E."/>
            <person name="Goulhen-Chollet F."/>
            <person name="Arsene-Ploetze F."/>
            <person name="Gallien S."/>
            <person name="Calteau A."/>
            <person name="Vallenet D."/>
            <person name="Casiot C."/>
            <person name="Chane-Woon-Ming B."/>
            <person name="Giloteaux L."/>
            <person name="Barakat M."/>
            <person name="Bonnefoy V."/>
            <person name="Bruneel O."/>
            <person name="Chandler M."/>
            <person name="Cleiss J."/>
            <person name="Duran R."/>
            <person name="Elbaz-Poulichet F."/>
            <person name="Fonknechten N."/>
            <person name="Lauga B."/>
            <person name="Mornico D."/>
            <person name="Ortet P."/>
            <person name="Schaeffer C."/>
            <person name="Siguier P."/>
            <person name="Alexander Thil Smith A."/>
            <person name="Van Dorsselaer A."/>
            <person name="Weissenbach J."/>
            <person name="Medigue C."/>
            <person name="Le Paslier D."/>
        </authorList>
    </citation>
    <scope>NUCLEOTIDE SEQUENCE</scope>
</reference>
<accession>E6QNY5</accession>
<dbReference type="GO" id="GO:0010041">
    <property type="term" value="P:response to iron(III) ion"/>
    <property type="evidence" value="ECO:0007669"/>
    <property type="project" value="TreeGrafter"/>
</dbReference>
<gene>
    <name evidence="9" type="ORF">CARN6_2488</name>
</gene>
<feature type="transmembrane region" description="Helical" evidence="8">
    <location>
        <begin position="262"/>
        <end position="283"/>
    </location>
</feature>
<dbReference type="GO" id="GO:0005886">
    <property type="term" value="C:plasma membrane"/>
    <property type="evidence" value="ECO:0007669"/>
    <property type="project" value="UniProtKB-SubCell"/>
</dbReference>